<keyword evidence="2" id="KW-0479">Metal-binding</keyword>
<proteinExistence type="predicted"/>
<feature type="transmembrane region" description="Helical" evidence="7">
    <location>
        <begin position="20"/>
        <end position="41"/>
    </location>
</feature>
<accession>A0A1G2T0G6</accession>
<keyword evidence="7" id="KW-0472">Membrane</keyword>
<evidence type="ECO:0000256" key="7">
    <source>
        <dbReference type="SAM" id="Phobius"/>
    </source>
</evidence>
<dbReference type="AlphaFoldDB" id="A0A1G2T0G6"/>
<dbReference type="InterPro" id="IPR021127">
    <property type="entry name" value="CRISPR_associated_Cas2"/>
</dbReference>
<keyword evidence="4" id="KW-0378">Hydrolase</keyword>
<evidence type="ECO:0000313" key="9">
    <source>
        <dbReference type="EMBL" id="OHA90763.1"/>
    </source>
</evidence>
<dbReference type="InterPro" id="IPR048846">
    <property type="entry name" value="PaaX-like_central"/>
</dbReference>
<comment type="caution">
    <text evidence="9">The sequence shown here is derived from an EMBL/GenBank/DDBJ whole genome shotgun (WGS) entry which is preliminary data.</text>
</comment>
<evidence type="ECO:0000256" key="2">
    <source>
        <dbReference type="ARBA" id="ARBA00022723"/>
    </source>
</evidence>
<dbReference type="GO" id="GO:0043571">
    <property type="term" value="P:maintenance of CRISPR repeat elements"/>
    <property type="evidence" value="ECO:0007669"/>
    <property type="project" value="InterPro"/>
</dbReference>
<protein>
    <submittedName>
        <fullName evidence="9">CRISPR-associated endonuclease Cas2</fullName>
    </submittedName>
</protein>
<evidence type="ECO:0000256" key="5">
    <source>
        <dbReference type="ARBA" id="ARBA00022842"/>
    </source>
</evidence>
<organism evidence="9 10">
    <name type="scientific">Candidatus Zambryskibacteria bacterium RIFCSPHIGHO2_01_FULL_44_22b</name>
    <dbReference type="NCBI Taxonomy" id="1802737"/>
    <lineage>
        <taxon>Bacteria</taxon>
        <taxon>Candidatus Zambryskiibacteriota</taxon>
    </lineage>
</organism>
<keyword evidence="3 9" id="KW-0255">Endonuclease</keyword>
<evidence type="ECO:0000313" key="10">
    <source>
        <dbReference type="Proteomes" id="UP000178538"/>
    </source>
</evidence>
<dbReference type="Gene3D" id="3.30.70.2650">
    <property type="match status" value="1"/>
</dbReference>
<feature type="domain" description="Transcriptional repressor PaaX-like central Cas2-like" evidence="8">
    <location>
        <begin position="103"/>
        <end position="176"/>
    </location>
</feature>
<dbReference type="STRING" id="1802737.A2832_01420"/>
<keyword evidence="7" id="KW-0812">Transmembrane</keyword>
<name>A0A1G2T0G6_9BACT</name>
<evidence type="ECO:0000259" key="8">
    <source>
        <dbReference type="Pfam" id="PF20803"/>
    </source>
</evidence>
<keyword evidence="7" id="KW-1133">Transmembrane helix</keyword>
<dbReference type="Pfam" id="PF20803">
    <property type="entry name" value="PaaX_M"/>
    <property type="match status" value="1"/>
</dbReference>
<dbReference type="Proteomes" id="UP000178538">
    <property type="component" value="Unassembled WGS sequence"/>
</dbReference>
<keyword evidence="5" id="KW-0460">Magnesium</keyword>
<evidence type="ECO:0000256" key="4">
    <source>
        <dbReference type="ARBA" id="ARBA00022801"/>
    </source>
</evidence>
<dbReference type="GO" id="GO:0004521">
    <property type="term" value="F:RNA endonuclease activity"/>
    <property type="evidence" value="ECO:0007669"/>
    <property type="project" value="InterPro"/>
</dbReference>
<dbReference type="NCBIfam" id="TIGR01573">
    <property type="entry name" value="cas2"/>
    <property type="match status" value="1"/>
</dbReference>
<keyword evidence="1" id="KW-0540">Nuclease</keyword>
<gene>
    <name evidence="9" type="ORF">A2832_01420</name>
</gene>
<sequence length="188" mass="22048">MGILEDNNKKRVRKTRMQKIILDTVVTAGMLSVALVAPNVIGAMDQLGILPKRRQKEYVSSTAAKMVKKGLLKFNGKFYEPTQEGRNIFRLWQLDNYRLKKPGKWDKKWRIIVYDIAEKKGKTRRQISDLFKHIGFYRLQNSVWIYPYDCEDIMALLKTDASVGKDMLYIIADEIENDKHLRNYFDLV</sequence>
<dbReference type="EMBL" id="MHVG01000016">
    <property type="protein sequence ID" value="OHA90763.1"/>
    <property type="molecule type" value="Genomic_DNA"/>
</dbReference>
<dbReference type="SUPFAM" id="SSF143430">
    <property type="entry name" value="TTP0101/SSO1404-like"/>
    <property type="match status" value="1"/>
</dbReference>
<evidence type="ECO:0000256" key="6">
    <source>
        <dbReference type="ARBA" id="ARBA00023118"/>
    </source>
</evidence>
<keyword evidence="6" id="KW-0051">Antiviral defense</keyword>
<evidence type="ECO:0000256" key="3">
    <source>
        <dbReference type="ARBA" id="ARBA00022759"/>
    </source>
</evidence>
<reference evidence="9 10" key="1">
    <citation type="journal article" date="2016" name="Nat. Commun.">
        <title>Thousands of microbial genomes shed light on interconnected biogeochemical processes in an aquifer system.</title>
        <authorList>
            <person name="Anantharaman K."/>
            <person name="Brown C.T."/>
            <person name="Hug L.A."/>
            <person name="Sharon I."/>
            <person name="Castelle C.J."/>
            <person name="Probst A.J."/>
            <person name="Thomas B.C."/>
            <person name="Singh A."/>
            <person name="Wilkins M.J."/>
            <person name="Karaoz U."/>
            <person name="Brodie E.L."/>
            <person name="Williams K.H."/>
            <person name="Hubbard S.S."/>
            <person name="Banfield J.F."/>
        </authorList>
    </citation>
    <scope>NUCLEOTIDE SEQUENCE [LARGE SCALE GENOMIC DNA]</scope>
</reference>
<evidence type="ECO:0000256" key="1">
    <source>
        <dbReference type="ARBA" id="ARBA00022722"/>
    </source>
</evidence>